<keyword evidence="2" id="KW-1185">Reference proteome</keyword>
<name>A0ABD5YUT8_9EURY</name>
<protein>
    <submittedName>
        <fullName evidence="1">DUF6663 family protein</fullName>
    </submittedName>
</protein>
<dbReference type="Pfam" id="PF20368">
    <property type="entry name" value="DUF6663"/>
    <property type="match status" value="2"/>
</dbReference>
<dbReference type="Proteomes" id="UP001596417">
    <property type="component" value="Unassembled WGS sequence"/>
</dbReference>
<dbReference type="InterPro" id="IPR046604">
    <property type="entry name" value="DUF6663"/>
</dbReference>
<sequence length="191" mass="21530">MTERTYRVLQSSRDDDEFLLLDTETADPVYVVTTGYEDEVARAITAIEPGNKVRAAFDWSGDRPRFTAVEIVSETTIAFAPDATNIFEAAIECWHNAGAAAMNSRITRDTDRDVNGVLYVFAKQAGERDLYSEFRDGIKPIDPLLAPIDGSTPPYEVFVIEPREEPFIIIYIVLKPGELLAQTVRETYDWE</sequence>
<dbReference type="EMBL" id="JBHTAX010000001">
    <property type="protein sequence ID" value="MFC7191468.1"/>
    <property type="molecule type" value="Genomic_DNA"/>
</dbReference>
<reference evidence="1 2" key="1">
    <citation type="journal article" date="2019" name="Int. J. Syst. Evol. Microbiol.">
        <title>The Global Catalogue of Microorganisms (GCM) 10K type strain sequencing project: providing services to taxonomists for standard genome sequencing and annotation.</title>
        <authorList>
            <consortium name="The Broad Institute Genomics Platform"/>
            <consortium name="The Broad Institute Genome Sequencing Center for Infectious Disease"/>
            <person name="Wu L."/>
            <person name="Ma J."/>
        </authorList>
    </citation>
    <scope>NUCLEOTIDE SEQUENCE [LARGE SCALE GENOMIC DNA]</scope>
    <source>
        <strain evidence="1 2">RDMS1</strain>
    </source>
</reference>
<organism evidence="1 2">
    <name type="scientific">Halocatena marina</name>
    <dbReference type="NCBI Taxonomy" id="2934937"/>
    <lineage>
        <taxon>Archaea</taxon>
        <taxon>Methanobacteriati</taxon>
        <taxon>Methanobacteriota</taxon>
        <taxon>Stenosarchaea group</taxon>
        <taxon>Halobacteria</taxon>
        <taxon>Halobacteriales</taxon>
        <taxon>Natronomonadaceae</taxon>
        <taxon>Halocatena</taxon>
    </lineage>
</organism>
<evidence type="ECO:0000313" key="1">
    <source>
        <dbReference type="EMBL" id="MFC7191468.1"/>
    </source>
</evidence>
<comment type="caution">
    <text evidence="1">The sequence shown here is derived from an EMBL/GenBank/DDBJ whole genome shotgun (WGS) entry which is preliminary data.</text>
</comment>
<dbReference type="GeneID" id="76201199"/>
<evidence type="ECO:0000313" key="2">
    <source>
        <dbReference type="Proteomes" id="UP001596417"/>
    </source>
</evidence>
<accession>A0ABD5YUT8</accession>
<proteinExistence type="predicted"/>
<dbReference type="RefSeq" id="WP_248909184.1">
    <property type="nucleotide sequence ID" value="NZ_CP109979.1"/>
</dbReference>
<gene>
    <name evidence="1" type="ORF">ACFQL7_17785</name>
</gene>
<dbReference type="AlphaFoldDB" id="A0ABD5YUT8"/>